<accession>A0AAW1NPN5</accession>
<dbReference type="InterPro" id="IPR050776">
    <property type="entry name" value="Ank_Repeat/CDKN_Inhibitor"/>
</dbReference>
<dbReference type="Pfam" id="PF12796">
    <property type="entry name" value="Ank_2"/>
    <property type="match status" value="1"/>
</dbReference>
<dbReference type="InterPro" id="IPR002110">
    <property type="entry name" value="Ankyrin_rpt"/>
</dbReference>
<feature type="repeat" description="ANK" evidence="3">
    <location>
        <begin position="143"/>
        <end position="175"/>
    </location>
</feature>
<organism evidence="4 5">
    <name type="scientific">Symbiochloris irregularis</name>
    <dbReference type="NCBI Taxonomy" id="706552"/>
    <lineage>
        <taxon>Eukaryota</taxon>
        <taxon>Viridiplantae</taxon>
        <taxon>Chlorophyta</taxon>
        <taxon>core chlorophytes</taxon>
        <taxon>Trebouxiophyceae</taxon>
        <taxon>Trebouxiales</taxon>
        <taxon>Trebouxiaceae</taxon>
        <taxon>Symbiochloris</taxon>
    </lineage>
</organism>
<dbReference type="AlphaFoldDB" id="A0AAW1NPN5"/>
<dbReference type="SMART" id="SM00248">
    <property type="entry name" value="ANK"/>
    <property type="match status" value="2"/>
</dbReference>
<dbReference type="Gene3D" id="1.25.40.20">
    <property type="entry name" value="Ankyrin repeat-containing domain"/>
    <property type="match status" value="1"/>
</dbReference>
<gene>
    <name evidence="4" type="ORF">WJX73_002269</name>
</gene>
<dbReference type="Proteomes" id="UP001465755">
    <property type="component" value="Unassembled WGS sequence"/>
</dbReference>
<keyword evidence="1" id="KW-0677">Repeat</keyword>
<keyword evidence="2 3" id="KW-0040">ANK repeat</keyword>
<dbReference type="PANTHER" id="PTHR24201:SF15">
    <property type="entry name" value="ANKYRIN REPEAT DOMAIN-CONTAINING PROTEIN 66"/>
    <property type="match status" value="1"/>
</dbReference>
<evidence type="ECO:0000256" key="1">
    <source>
        <dbReference type="ARBA" id="ARBA00022737"/>
    </source>
</evidence>
<dbReference type="SUPFAM" id="SSF48403">
    <property type="entry name" value="Ankyrin repeat"/>
    <property type="match status" value="1"/>
</dbReference>
<keyword evidence="5" id="KW-1185">Reference proteome</keyword>
<evidence type="ECO:0000313" key="5">
    <source>
        <dbReference type="Proteomes" id="UP001465755"/>
    </source>
</evidence>
<sequence length="204" mass="21444">MLAGNTALIGGQLKGPLESRDGRSLHTIFLQRSKALIATHGDFSSLAPLGSQRGPKRSTYAGLDTALSTALSNAALLNALNPSGLAQTRSGVPGFQTQWPSEVEAQQIEAVGSTTLIAAVQQGLVTHYGRLLASKQVSAKNRRGDTALHWAAFRGDLTAVEALHKADPDLDAVGDLGNRPLHLAVSQGHWAVTRYLLGHGANMV</sequence>
<evidence type="ECO:0000313" key="4">
    <source>
        <dbReference type="EMBL" id="KAK9789395.1"/>
    </source>
</evidence>
<evidence type="ECO:0000256" key="2">
    <source>
        <dbReference type="ARBA" id="ARBA00023043"/>
    </source>
</evidence>
<reference evidence="4 5" key="1">
    <citation type="journal article" date="2024" name="Nat. Commun.">
        <title>Phylogenomics reveals the evolutionary origins of lichenization in chlorophyte algae.</title>
        <authorList>
            <person name="Puginier C."/>
            <person name="Libourel C."/>
            <person name="Otte J."/>
            <person name="Skaloud P."/>
            <person name="Haon M."/>
            <person name="Grisel S."/>
            <person name="Petersen M."/>
            <person name="Berrin J.G."/>
            <person name="Delaux P.M."/>
            <person name="Dal Grande F."/>
            <person name="Keller J."/>
        </authorList>
    </citation>
    <scope>NUCLEOTIDE SEQUENCE [LARGE SCALE GENOMIC DNA]</scope>
    <source>
        <strain evidence="4 5">SAG 2036</strain>
    </source>
</reference>
<proteinExistence type="predicted"/>
<comment type="caution">
    <text evidence="4">The sequence shown here is derived from an EMBL/GenBank/DDBJ whole genome shotgun (WGS) entry which is preliminary data.</text>
</comment>
<protein>
    <submittedName>
        <fullName evidence="4">Uncharacterized protein</fullName>
    </submittedName>
</protein>
<dbReference type="PANTHER" id="PTHR24201">
    <property type="entry name" value="ANK_REP_REGION DOMAIN-CONTAINING PROTEIN"/>
    <property type="match status" value="1"/>
</dbReference>
<name>A0AAW1NPN5_9CHLO</name>
<dbReference type="InterPro" id="IPR036770">
    <property type="entry name" value="Ankyrin_rpt-contain_sf"/>
</dbReference>
<feature type="repeat" description="ANK" evidence="3">
    <location>
        <begin position="176"/>
        <end position="204"/>
    </location>
</feature>
<dbReference type="PROSITE" id="PS50088">
    <property type="entry name" value="ANK_REPEAT"/>
    <property type="match status" value="2"/>
</dbReference>
<dbReference type="EMBL" id="JALJOQ010000208">
    <property type="protein sequence ID" value="KAK9789395.1"/>
    <property type="molecule type" value="Genomic_DNA"/>
</dbReference>
<dbReference type="PROSITE" id="PS50297">
    <property type="entry name" value="ANK_REP_REGION"/>
    <property type="match status" value="2"/>
</dbReference>
<evidence type="ECO:0000256" key="3">
    <source>
        <dbReference type="PROSITE-ProRule" id="PRU00023"/>
    </source>
</evidence>